<keyword evidence="1" id="KW-0812">Transmembrane</keyword>
<sequence>MGMLLLPVIGLLLLFLSLLVLICLVAFIATCWIHLQKGLHNGGFFIGLSGVGLVLSSYGLYKFLSWLGIV</sequence>
<reference evidence="2 4" key="1">
    <citation type="submission" date="2016-06" db="EMBL/GenBank/DDBJ databases">
        <title>Bacterial characters and pathogenicity of Xenorhabdus hominickii from an entomopathogenic nematode, Steinernema monticolum.</title>
        <authorList>
            <person name="Park Y."/>
            <person name="Kim Y."/>
        </authorList>
    </citation>
    <scope>NUCLEOTIDE SEQUENCE [LARGE SCALE GENOMIC DNA]</scope>
    <source>
        <strain evidence="2 4">ANU1</strain>
    </source>
</reference>
<evidence type="ECO:0000256" key="1">
    <source>
        <dbReference type="SAM" id="Phobius"/>
    </source>
</evidence>
<dbReference type="Proteomes" id="UP000225433">
    <property type="component" value="Unassembled WGS sequence"/>
</dbReference>
<dbReference type="RefSeq" id="WP_069315322.1">
    <property type="nucleotide sequence ID" value="NZ_CAWNQJ010000068.1"/>
</dbReference>
<keyword evidence="1" id="KW-1133">Transmembrane helix</keyword>
<dbReference type="AlphaFoldDB" id="A0A2G0Q608"/>
<evidence type="ECO:0000313" key="4">
    <source>
        <dbReference type="Proteomes" id="UP000094600"/>
    </source>
</evidence>
<reference evidence="3 5" key="2">
    <citation type="journal article" date="2017" name="Nat. Microbiol.">
        <title>Natural product diversity associated with the nematode symbionts Photorhabdus and Xenorhabdus.</title>
        <authorList>
            <person name="Tobias N.J."/>
            <person name="Wolff H."/>
            <person name="Djahanschiri B."/>
            <person name="Grundmann F."/>
            <person name="Kronenwerth M."/>
            <person name="Shi Y.M."/>
            <person name="Simonyi S."/>
            <person name="Grun P."/>
            <person name="Shapiro-Ilan D."/>
            <person name="Pidot S.J."/>
            <person name="Stinear T.P."/>
            <person name="Ebersberger I."/>
            <person name="Bode H.B."/>
        </authorList>
    </citation>
    <scope>NUCLEOTIDE SEQUENCE [LARGE SCALE GENOMIC DNA]</scope>
    <source>
        <strain evidence="3 5">DSM 17903</strain>
    </source>
</reference>
<dbReference type="KEGG" id="xho:A9255_02490"/>
<feature type="transmembrane region" description="Helical" evidence="1">
    <location>
        <begin position="44"/>
        <end position="64"/>
    </location>
</feature>
<proteinExistence type="predicted"/>
<evidence type="ECO:0000313" key="5">
    <source>
        <dbReference type="Proteomes" id="UP000225433"/>
    </source>
</evidence>
<dbReference type="EMBL" id="CP016176">
    <property type="protein sequence ID" value="AOM39561.1"/>
    <property type="molecule type" value="Genomic_DNA"/>
</dbReference>
<dbReference type="EMBL" id="NJAI01000004">
    <property type="protein sequence ID" value="PHM54659.1"/>
    <property type="molecule type" value="Genomic_DNA"/>
</dbReference>
<evidence type="ECO:0000313" key="3">
    <source>
        <dbReference type="EMBL" id="PHM54659.1"/>
    </source>
</evidence>
<gene>
    <name evidence="2" type="ORF">A9255_02490</name>
    <name evidence="3" type="ORF">Xhom_02609</name>
</gene>
<accession>A0A2G0Q608</accession>
<protein>
    <submittedName>
        <fullName evidence="3">Uncharacterized protein</fullName>
    </submittedName>
</protein>
<organism evidence="3 5">
    <name type="scientific">Xenorhabdus hominickii</name>
    <dbReference type="NCBI Taxonomy" id="351679"/>
    <lineage>
        <taxon>Bacteria</taxon>
        <taxon>Pseudomonadati</taxon>
        <taxon>Pseudomonadota</taxon>
        <taxon>Gammaproteobacteria</taxon>
        <taxon>Enterobacterales</taxon>
        <taxon>Morganellaceae</taxon>
        <taxon>Xenorhabdus</taxon>
    </lineage>
</organism>
<name>A0A2G0Q608_XENHO</name>
<keyword evidence="1" id="KW-0472">Membrane</keyword>
<evidence type="ECO:0000313" key="2">
    <source>
        <dbReference type="EMBL" id="AOM39561.1"/>
    </source>
</evidence>
<dbReference type="Proteomes" id="UP000094600">
    <property type="component" value="Chromosome"/>
</dbReference>
<keyword evidence="4" id="KW-1185">Reference proteome</keyword>